<keyword evidence="2" id="KW-1133">Transmembrane helix</keyword>
<dbReference type="AlphaFoldDB" id="C0EK24"/>
<dbReference type="PANTHER" id="PTHR38104">
    <property type="match status" value="1"/>
</dbReference>
<gene>
    <name evidence="4" type="ORF">NEIFLAOT_00266</name>
</gene>
<accession>C0EK24</accession>
<feature type="domain" description="Anti sigma-E protein RseA N-terminal" evidence="3">
    <location>
        <begin position="14"/>
        <end position="58"/>
    </location>
</feature>
<keyword evidence="2" id="KW-0812">Transmembrane</keyword>
<organism evidence="4 5">
    <name type="scientific">Neisseria flavescens NRL30031/H210</name>
    <dbReference type="NCBI Taxonomy" id="546264"/>
    <lineage>
        <taxon>Bacteria</taxon>
        <taxon>Pseudomonadati</taxon>
        <taxon>Pseudomonadota</taxon>
        <taxon>Betaproteobacteria</taxon>
        <taxon>Neisseriales</taxon>
        <taxon>Neisseriaceae</taxon>
        <taxon>Neisseria</taxon>
    </lineage>
</organism>
<evidence type="ECO:0000259" key="3">
    <source>
        <dbReference type="Pfam" id="PF03872"/>
    </source>
</evidence>
<keyword evidence="2" id="KW-0472">Membrane</keyword>
<dbReference type="EMBL" id="ACEN01000005">
    <property type="protein sequence ID" value="EEG34647.1"/>
    <property type="molecule type" value="Genomic_DNA"/>
</dbReference>
<dbReference type="Proteomes" id="UP000004457">
    <property type="component" value="Unassembled WGS sequence"/>
</dbReference>
<feature type="transmembrane region" description="Helical" evidence="2">
    <location>
        <begin position="94"/>
        <end position="115"/>
    </location>
</feature>
<feature type="compositionally biased region" description="Basic and acidic residues" evidence="1">
    <location>
        <begin position="163"/>
        <end position="179"/>
    </location>
</feature>
<evidence type="ECO:0000313" key="5">
    <source>
        <dbReference type="Proteomes" id="UP000004457"/>
    </source>
</evidence>
<evidence type="ECO:0000313" key="4">
    <source>
        <dbReference type="EMBL" id="EEG34647.1"/>
    </source>
</evidence>
<dbReference type="InterPro" id="IPR005572">
    <property type="entry name" value="Anti-sigma_E_RseA_N"/>
</dbReference>
<evidence type="ECO:0000256" key="2">
    <source>
        <dbReference type="SAM" id="Phobius"/>
    </source>
</evidence>
<dbReference type="InterPro" id="IPR052383">
    <property type="entry name" value="Anti-sigma-E_RseA-like"/>
</dbReference>
<comment type="caution">
    <text evidence="4">The sequence shown here is derived from an EMBL/GenBank/DDBJ whole genome shotgun (WGS) entry which is preliminary data.</text>
</comment>
<dbReference type="Gene3D" id="1.10.10.880">
    <property type="entry name" value="Anti sigma-E protein RseA, N-terminal domain"/>
    <property type="match status" value="1"/>
</dbReference>
<name>C0EK24_NEIFL</name>
<evidence type="ECO:0000256" key="1">
    <source>
        <dbReference type="SAM" id="MobiDB-lite"/>
    </source>
</evidence>
<keyword evidence="5" id="KW-1185">Reference proteome</keyword>
<dbReference type="GO" id="GO:0016989">
    <property type="term" value="F:sigma factor antagonist activity"/>
    <property type="evidence" value="ECO:0007669"/>
    <property type="project" value="InterPro"/>
</dbReference>
<dbReference type="CDD" id="cd16328">
    <property type="entry name" value="RseA_N"/>
    <property type="match status" value="1"/>
</dbReference>
<reference evidence="4 5" key="1">
    <citation type="submission" date="2009-01" db="EMBL/GenBank/DDBJ databases">
        <authorList>
            <person name="Fulton L."/>
            <person name="Clifton S."/>
            <person name="Chinwalla A.T."/>
            <person name="Mitreva M."/>
            <person name="Sodergren E."/>
            <person name="Weinstock G."/>
            <person name="Clifton S."/>
            <person name="Dooling D.J."/>
            <person name="Fulton B."/>
            <person name="Minx P."/>
            <person name="Pepin K.H."/>
            <person name="Johnson M."/>
            <person name="Bhonagiri V."/>
            <person name="Nash W.E."/>
            <person name="Mardis E.R."/>
            <person name="Wilson R.K."/>
        </authorList>
    </citation>
    <scope>NUCLEOTIDE SEQUENCE [LARGE SCALE GENOMIC DNA]</scope>
    <source>
        <strain evidence="4 5">NRL30031/H210</strain>
    </source>
</reference>
<feature type="region of interest" description="Disordered" evidence="1">
    <location>
        <begin position="139"/>
        <end position="186"/>
    </location>
</feature>
<protein>
    <submittedName>
        <fullName evidence="4">Anti sigma-E protein RseA domain protein</fullName>
    </submittedName>
</protein>
<dbReference type="InterPro" id="IPR036147">
    <property type="entry name" value="Anti-sigma_E_RseA_N_sf"/>
</dbReference>
<dbReference type="Pfam" id="PF03872">
    <property type="entry name" value="RseA_N"/>
    <property type="match status" value="1"/>
</dbReference>
<dbReference type="PANTHER" id="PTHR38104:SF1">
    <property type="entry name" value="ANTI-SIGMA-E FACTOR RSEA"/>
    <property type="match status" value="1"/>
</dbReference>
<proteinExistence type="predicted"/>
<sequence length="186" mass="20144">MVIKMNDKTNKALEYVSALMDGEALTDEMPDAVLADEEALRAWHEYHIIGDCIRQSAAASVAGETMQSKAFTVPQTEAEGKQEKYAQREAANSGFFKFFAAAASVCAIAVAVWQFTPQTSRGAMPVAEKSNVQPVQNIIPVSDTPSDKAASEPGETVVPNAAKDGKLENRPTVRIEQKNEQQTVVQ</sequence>
<dbReference type="SUPFAM" id="SSF89069">
    <property type="entry name" value="N-terminal, cytoplasmic domain of anti-sigmaE factor RseA"/>
    <property type="match status" value="1"/>
</dbReference>